<feature type="transmembrane region" description="Helical" evidence="1">
    <location>
        <begin position="51"/>
        <end position="70"/>
    </location>
</feature>
<dbReference type="AlphaFoldDB" id="A0A916RQR9"/>
<dbReference type="RefSeq" id="WP_188720859.1">
    <property type="nucleotide sequence ID" value="NZ_BMIF01000005.1"/>
</dbReference>
<keyword evidence="4" id="KW-1185">Reference proteome</keyword>
<evidence type="ECO:0000313" key="3">
    <source>
        <dbReference type="EMBL" id="GGA65660.1"/>
    </source>
</evidence>
<name>A0A916RQR9_9HYPH</name>
<feature type="transmembrane region" description="Helical" evidence="1">
    <location>
        <begin position="434"/>
        <end position="453"/>
    </location>
</feature>
<keyword evidence="1" id="KW-0472">Membrane</keyword>
<feature type="domain" description="DUF112" evidence="2">
    <location>
        <begin position="20"/>
        <end position="438"/>
    </location>
</feature>
<keyword evidence="1" id="KW-0812">Transmembrane</keyword>
<dbReference type="InterPro" id="IPR002823">
    <property type="entry name" value="DUF112_TM"/>
</dbReference>
<keyword evidence="1" id="KW-1133">Transmembrane helix</keyword>
<dbReference type="PANTHER" id="PTHR35342:SF5">
    <property type="entry name" value="TRICARBOXYLIC TRANSPORT PROTEIN"/>
    <property type="match status" value="1"/>
</dbReference>
<dbReference type="Proteomes" id="UP000636264">
    <property type="component" value="Unassembled WGS sequence"/>
</dbReference>
<feature type="transmembrane region" description="Helical" evidence="1">
    <location>
        <begin position="109"/>
        <end position="132"/>
    </location>
</feature>
<evidence type="ECO:0000259" key="2">
    <source>
        <dbReference type="Pfam" id="PF01970"/>
    </source>
</evidence>
<protein>
    <recommendedName>
        <fullName evidence="2">DUF112 domain-containing protein</fullName>
    </recommendedName>
</protein>
<dbReference type="Pfam" id="PF01970">
    <property type="entry name" value="TctA"/>
    <property type="match status" value="1"/>
</dbReference>
<organism evidence="3 4">
    <name type="scientific">Nitratireductor aestuarii</name>
    <dbReference type="NCBI Taxonomy" id="1735103"/>
    <lineage>
        <taxon>Bacteria</taxon>
        <taxon>Pseudomonadati</taxon>
        <taxon>Pseudomonadota</taxon>
        <taxon>Alphaproteobacteria</taxon>
        <taxon>Hyphomicrobiales</taxon>
        <taxon>Phyllobacteriaceae</taxon>
        <taxon>Nitratireductor</taxon>
    </lineage>
</organism>
<accession>A0A916RQR9</accession>
<dbReference type="EMBL" id="BMIF01000005">
    <property type="protein sequence ID" value="GGA65660.1"/>
    <property type="molecule type" value="Genomic_DNA"/>
</dbReference>
<sequence>MDILHNLILGFSTALTPENLFYCFAGVLLGTFIGVLPGLGPTATIAMLLPITYYLSPTASLIMLAGIYYGSQYGGSTTAILMNLPGEVSSSVTAIDGYQLARKGKAGTALAIAAIGSFIAGTFATFVIALAAMPLSDIALSFGSAEYFSLILLGIVISTTLAHGSMVRGMAMILTGMLFGLVGTDPETGMFRFTFGMIELSDGVETVAVALGIFGLSEILRNLEQNASTGAITTAKITSLMPSREDLKKSAGPIMRGSVLGAVMGVLPGGGSILSAFSSYALEKKLSRHPEQFGHGAIEGVAAPESANNAGAQTSFIPMLTLGIPPNALMALMAGALMIQGITPGPNVVYQQPELFWGLIASMWIGNAMLVILNLPLVGLWVSLLKIPYSIMLPAIVVFSTLGVYTVNNSGFDLYTLLFFGLAGYLFRRFDCEVAPFLIGFVLSGLLETHFRRALSFSSGNLDTFITHPISAGILAVAALVILLVAMPSVRKTREVAFADSED</sequence>
<feature type="transmembrane region" description="Helical" evidence="1">
    <location>
        <begin position="20"/>
        <end position="39"/>
    </location>
</feature>
<reference evidence="3" key="1">
    <citation type="journal article" date="2014" name="Int. J. Syst. Evol. Microbiol.">
        <title>Complete genome sequence of Corynebacterium casei LMG S-19264T (=DSM 44701T), isolated from a smear-ripened cheese.</title>
        <authorList>
            <consortium name="US DOE Joint Genome Institute (JGI-PGF)"/>
            <person name="Walter F."/>
            <person name="Albersmeier A."/>
            <person name="Kalinowski J."/>
            <person name="Ruckert C."/>
        </authorList>
    </citation>
    <scope>NUCLEOTIDE SEQUENCE</scope>
    <source>
        <strain evidence="3">CGMCC 1.15320</strain>
    </source>
</reference>
<feature type="transmembrane region" description="Helical" evidence="1">
    <location>
        <begin position="411"/>
        <end position="427"/>
    </location>
</feature>
<proteinExistence type="predicted"/>
<evidence type="ECO:0000256" key="1">
    <source>
        <dbReference type="SAM" id="Phobius"/>
    </source>
</evidence>
<feature type="transmembrane region" description="Helical" evidence="1">
    <location>
        <begin position="324"/>
        <end position="343"/>
    </location>
</feature>
<gene>
    <name evidence="3" type="ORF">GCM10011385_19390</name>
</gene>
<evidence type="ECO:0000313" key="4">
    <source>
        <dbReference type="Proteomes" id="UP000636264"/>
    </source>
</evidence>
<dbReference type="PANTHER" id="PTHR35342">
    <property type="entry name" value="TRICARBOXYLIC TRANSPORT PROTEIN"/>
    <property type="match status" value="1"/>
</dbReference>
<feature type="transmembrane region" description="Helical" evidence="1">
    <location>
        <begin position="355"/>
        <end position="375"/>
    </location>
</feature>
<comment type="caution">
    <text evidence="3">The sequence shown here is derived from an EMBL/GenBank/DDBJ whole genome shotgun (WGS) entry which is preliminary data.</text>
</comment>
<feature type="transmembrane region" description="Helical" evidence="1">
    <location>
        <begin position="138"/>
        <end position="158"/>
    </location>
</feature>
<feature type="transmembrane region" description="Helical" evidence="1">
    <location>
        <begin position="259"/>
        <end position="282"/>
    </location>
</feature>
<feature type="transmembrane region" description="Helical" evidence="1">
    <location>
        <begin position="465"/>
        <end position="486"/>
    </location>
</feature>
<reference evidence="3" key="2">
    <citation type="submission" date="2020-09" db="EMBL/GenBank/DDBJ databases">
        <authorList>
            <person name="Sun Q."/>
            <person name="Zhou Y."/>
        </authorList>
    </citation>
    <scope>NUCLEOTIDE SEQUENCE</scope>
    <source>
        <strain evidence="3">CGMCC 1.15320</strain>
    </source>
</reference>